<protein>
    <submittedName>
        <fullName evidence="2">Uncharacterized protein</fullName>
    </submittedName>
</protein>
<feature type="compositionally biased region" description="Basic and acidic residues" evidence="1">
    <location>
        <begin position="230"/>
        <end position="247"/>
    </location>
</feature>
<reference evidence="2 3" key="1">
    <citation type="submission" date="2019-04" db="EMBL/GenBank/DDBJ databases">
        <title>Fungal friends and foes A comparative genomics study of 23 Aspergillus species from section Flavi.</title>
        <authorList>
            <consortium name="DOE Joint Genome Institute"/>
            <person name="Kjaerbolling I."/>
            <person name="Vesth T.C."/>
            <person name="Frisvad J.C."/>
            <person name="Nybo J.L."/>
            <person name="Theobald S."/>
            <person name="Kildgaard S."/>
            <person name="Petersen T.I."/>
            <person name="Kuo A."/>
            <person name="Sato A."/>
            <person name="Lyhne E.K."/>
            <person name="Kogle M.E."/>
            <person name="Wiebenga A."/>
            <person name="Kun R.S."/>
            <person name="Lubbers R.J."/>
            <person name="Makela M.R."/>
            <person name="Barry K."/>
            <person name="Chovatia M."/>
            <person name="Clum A."/>
            <person name="Daum C."/>
            <person name="Haridas S."/>
            <person name="He G."/>
            <person name="LaButti K."/>
            <person name="Lipzen A."/>
            <person name="Mondo S."/>
            <person name="Pangilinan J."/>
            <person name="Riley R."/>
            <person name="Salamov A."/>
            <person name="Simmons B.A."/>
            <person name="Magnuson J.K."/>
            <person name="Henrissat B."/>
            <person name="Mortensen U.H."/>
            <person name="Larsen T.O."/>
            <person name="De vries R.P."/>
            <person name="Grigoriev I.V."/>
            <person name="Machida M."/>
            <person name="Baker S.E."/>
            <person name="Andersen M.R."/>
        </authorList>
    </citation>
    <scope>NUCLEOTIDE SEQUENCE [LARGE SCALE GENOMIC DNA]</scope>
    <source>
        <strain evidence="2 3">CBS 126849</strain>
    </source>
</reference>
<sequence>MSRNNLVRLLKLVKPKSDGPFMRLADTLLEDEEAEEVTRQMYDIIRSSYTLEEPDHTSHRKALEESLEYRVTLRIRDPEETDEDYLNRMDRVNTWPARSTATEAKWIWRAQVVIRAMKFAHENTIWDSAGVSREWVCRFRPKDFYEYSWICLREGQGVRAWNYYGQPPPLPPNELSTQEEAEWYYKAAERDQGRILALWHEGQELQHISDQLALKDLPAPATEETMAAAESKEIRIQNEVPEHLKSP</sequence>
<proteinExistence type="predicted"/>
<feature type="region of interest" description="Disordered" evidence="1">
    <location>
        <begin position="222"/>
        <end position="247"/>
    </location>
</feature>
<dbReference type="AlphaFoldDB" id="A0A5N6E5D4"/>
<gene>
    <name evidence="2" type="ORF">BDV33DRAFT_186185</name>
</gene>
<evidence type="ECO:0000313" key="3">
    <source>
        <dbReference type="Proteomes" id="UP000326799"/>
    </source>
</evidence>
<keyword evidence="3" id="KW-1185">Reference proteome</keyword>
<accession>A0A5N6E5D4</accession>
<name>A0A5N6E5D4_9EURO</name>
<organism evidence="2 3">
    <name type="scientific">Aspergillus novoparasiticus</name>
    <dbReference type="NCBI Taxonomy" id="986946"/>
    <lineage>
        <taxon>Eukaryota</taxon>
        <taxon>Fungi</taxon>
        <taxon>Dikarya</taxon>
        <taxon>Ascomycota</taxon>
        <taxon>Pezizomycotina</taxon>
        <taxon>Eurotiomycetes</taxon>
        <taxon>Eurotiomycetidae</taxon>
        <taxon>Eurotiales</taxon>
        <taxon>Aspergillaceae</taxon>
        <taxon>Aspergillus</taxon>
        <taxon>Aspergillus subgen. Circumdati</taxon>
    </lineage>
</organism>
<dbReference type="EMBL" id="ML733896">
    <property type="protein sequence ID" value="KAB8212772.1"/>
    <property type="molecule type" value="Genomic_DNA"/>
</dbReference>
<dbReference type="Proteomes" id="UP000326799">
    <property type="component" value="Unassembled WGS sequence"/>
</dbReference>
<evidence type="ECO:0000256" key="1">
    <source>
        <dbReference type="SAM" id="MobiDB-lite"/>
    </source>
</evidence>
<evidence type="ECO:0000313" key="2">
    <source>
        <dbReference type="EMBL" id="KAB8212772.1"/>
    </source>
</evidence>